<comment type="caution">
    <text evidence="7">The sequence shown here is derived from an EMBL/GenBank/DDBJ whole genome shotgun (WGS) entry which is preliminary data.</text>
</comment>
<dbReference type="KEGG" id="csl:COCSUDRAFT_12194"/>
<name>I0Z6L5_COCSC</name>
<dbReference type="PANTHER" id="PTHR46056:SF12">
    <property type="entry name" value="LONG-CHAIN-ALCOHOL OXIDASE"/>
    <property type="match status" value="1"/>
</dbReference>
<feature type="non-terminal residue" evidence="7">
    <location>
        <position position="1"/>
    </location>
</feature>
<dbReference type="STRING" id="574566.I0Z6L5"/>
<comment type="similarity">
    <text evidence="1">Belongs to the GMC oxidoreductase family.</text>
</comment>
<evidence type="ECO:0000256" key="1">
    <source>
        <dbReference type="ARBA" id="ARBA00010790"/>
    </source>
</evidence>
<gene>
    <name evidence="7" type="ORF">COCSUDRAFT_12194</name>
</gene>
<keyword evidence="2" id="KW-0285">Flavoprotein</keyword>
<keyword evidence="8" id="KW-1185">Reference proteome</keyword>
<evidence type="ECO:0000256" key="4">
    <source>
        <dbReference type="ARBA" id="ARBA00023002"/>
    </source>
</evidence>
<sequence length="519" mass="54600">SGSEWDAVIECDVVIVGSGAGGSVAAALLAKIGLKVLVVEKGTYTRAQELPLQERQAFGTMYEGGGLMTTDNAGINILAGATLGGGTRINWSASFATPDHVRNEWAQEHGLDVFASEEYDHALAAVTERLGVTTGILEHSNANSKLQAGLKQLGAHCGEIPRNTSREHSCGHCSFGCPSGEKRDTTSTFLTDAVNGVVIASSPPAAAAGDDHPAGSQNRRPWRLLLRCTHVVAAAGALHTPALLLRSGVTVAGNVGTNLRMHPATVVTATFPKARPILGWEGAIMSVFSREAADWEGSGYGPLLATPSGHPGLTAASFPWPSGGEYRAKSLEFPYTAGALVYVRDRDCGRVYLGSDGQPRVQYWPSARDRISMVKGMELGLRALVAAGAQSVMTLHSCRYFTFTPETEANGTLKNSEALEEYLRSVRTEGVQLNRMAVLTAHQMGSARMGTSRATSVADPQGECWDVEGLYICDASALPTSTGVNPMVTVEAVAFVIASRLANRLACKADASSAADTAP</sequence>
<dbReference type="GO" id="GO:0016614">
    <property type="term" value="F:oxidoreductase activity, acting on CH-OH group of donors"/>
    <property type="evidence" value="ECO:0007669"/>
    <property type="project" value="InterPro"/>
</dbReference>
<reference evidence="7 8" key="1">
    <citation type="journal article" date="2012" name="Genome Biol.">
        <title>The genome of the polar eukaryotic microalga coccomyxa subellipsoidea reveals traits of cold adaptation.</title>
        <authorList>
            <person name="Blanc G."/>
            <person name="Agarkova I."/>
            <person name="Grimwood J."/>
            <person name="Kuo A."/>
            <person name="Brueggeman A."/>
            <person name="Dunigan D."/>
            <person name="Gurnon J."/>
            <person name="Ladunga I."/>
            <person name="Lindquist E."/>
            <person name="Lucas S."/>
            <person name="Pangilinan J."/>
            <person name="Proschold T."/>
            <person name="Salamov A."/>
            <person name="Schmutz J."/>
            <person name="Weeks D."/>
            <person name="Yamada T."/>
            <person name="Claverie J.M."/>
            <person name="Grigoriev I."/>
            <person name="Van Etten J."/>
            <person name="Lomsadze A."/>
            <person name="Borodovsky M."/>
        </authorList>
    </citation>
    <scope>NUCLEOTIDE SEQUENCE [LARGE SCALE GENOMIC DNA]</scope>
    <source>
        <strain evidence="7 8">C-169</strain>
    </source>
</reference>
<protein>
    <submittedName>
        <fullName evidence="7">FAD/NAD(P)-binding domain-containing protein</fullName>
    </submittedName>
</protein>
<dbReference type="OrthoDB" id="269227at2759"/>
<dbReference type="EMBL" id="AGSI01000002">
    <property type="protein sequence ID" value="EIE26284.1"/>
    <property type="molecule type" value="Genomic_DNA"/>
</dbReference>
<evidence type="ECO:0000259" key="5">
    <source>
        <dbReference type="Pfam" id="PF00732"/>
    </source>
</evidence>
<evidence type="ECO:0000313" key="8">
    <source>
        <dbReference type="Proteomes" id="UP000007264"/>
    </source>
</evidence>
<dbReference type="RefSeq" id="XP_005650828.1">
    <property type="nucleotide sequence ID" value="XM_005650771.1"/>
</dbReference>
<dbReference type="Proteomes" id="UP000007264">
    <property type="component" value="Unassembled WGS sequence"/>
</dbReference>
<dbReference type="Pfam" id="PF05199">
    <property type="entry name" value="GMC_oxred_C"/>
    <property type="match status" value="1"/>
</dbReference>
<evidence type="ECO:0000259" key="6">
    <source>
        <dbReference type="Pfam" id="PF05199"/>
    </source>
</evidence>
<dbReference type="InterPro" id="IPR000172">
    <property type="entry name" value="GMC_OxRdtase_N"/>
</dbReference>
<dbReference type="InterPro" id="IPR036188">
    <property type="entry name" value="FAD/NAD-bd_sf"/>
</dbReference>
<keyword evidence="3" id="KW-0274">FAD</keyword>
<dbReference type="Pfam" id="PF13450">
    <property type="entry name" value="NAD_binding_8"/>
    <property type="match status" value="1"/>
</dbReference>
<feature type="domain" description="Glucose-methanol-choline oxidoreductase C-terminal" evidence="6">
    <location>
        <begin position="348"/>
        <end position="494"/>
    </location>
</feature>
<dbReference type="PANTHER" id="PTHR46056">
    <property type="entry name" value="LONG-CHAIN-ALCOHOL OXIDASE"/>
    <property type="match status" value="1"/>
</dbReference>
<organism evidence="7 8">
    <name type="scientific">Coccomyxa subellipsoidea (strain C-169)</name>
    <name type="common">Green microalga</name>
    <dbReference type="NCBI Taxonomy" id="574566"/>
    <lineage>
        <taxon>Eukaryota</taxon>
        <taxon>Viridiplantae</taxon>
        <taxon>Chlorophyta</taxon>
        <taxon>core chlorophytes</taxon>
        <taxon>Trebouxiophyceae</taxon>
        <taxon>Trebouxiophyceae incertae sedis</taxon>
        <taxon>Coccomyxaceae</taxon>
        <taxon>Coccomyxa</taxon>
        <taxon>Coccomyxa subellipsoidea</taxon>
    </lineage>
</organism>
<dbReference type="AlphaFoldDB" id="I0Z6L5"/>
<dbReference type="SUPFAM" id="SSF51905">
    <property type="entry name" value="FAD/NAD(P)-binding domain"/>
    <property type="match status" value="1"/>
</dbReference>
<proteinExistence type="inferred from homology"/>
<dbReference type="Pfam" id="PF00732">
    <property type="entry name" value="GMC_oxred_N"/>
    <property type="match status" value="2"/>
</dbReference>
<accession>I0Z6L5</accession>
<keyword evidence="4" id="KW-0560">Oxidoreductase</keyword>
<dbReference type="eggNOG" id="ENOG502QSD8">
    <property type="taxonomic scope" value="Eukaryota"/>
</dbReference>
<dbReference type="GeneID" id="17044294"/>
<dbReference type="Gene3D" id="3.50.50.60">
    <property type="entry name" value="FAD/NAD(P)-binding domain"/>
    <property type="match status" value="2"/>
</dbReference>
<evidence type="ECO:0000313" key="7">
    <source>
        <dbReference type="EMBL" id="EIE26284.1"/>
    </source>
</evidence>
<dbReference type="InterPro" id="IPR007867">
    <property type="entry name" value="GMC_OxRtase_C"/>
</dbReference>
<feature type="domain" description="Glucose-methanol-choline oxidoreductase N-terminal" evidence="5">
    <location>
        <begin position="60"/>
        <end position="195"/>
    </location>
</feature>
<evidence type="ECO:0000256" key="2">
    <source>
        <dbReference type="ARBA" id="ARBA00022630"/>
    </source>
</evidence>
<dbReference type="GO" id="GO:0050660">
    <property type="term" value="F:flavin adenine dinucleotide binding"/>
    <property type="evidence" value="ECO:0007669"/>
    <property type="project" value="InterPro"/>
</dbReference>
<feature type="domain" description="Glucose-methanol-choline oxidoreductase N-terminal" evidence="5">
    <location>
        <begin position="229"/>
        <end position="264"/>
    </location>
</feature>
<evidence type="ECO:0000256" key="3">
    <source>
        <dbReference type="ARBA" id="ARBA00022827"/>
    </source>
</evidence>